<reference evidence="1 2" key="1">
    <citation type="submission" date="2017-03" db="EMBL/GenBank/DDBJ databases">
        <authorList>
            <person name="Afonso C.L."/>
            <person name="Miller P.J."/>
            <person name="Scott M.A."/>
            <person name="Spackman E."/>
            <person name="Goraichik I."/>
            <person name="Dimitrov K.M."/>
            <person name="Suarez D.L."/>
            <person name="Swayne D.E."/>
        </authorList>
    </citation>
    <scope>NUCLEOTIDE SEQUENCE [LARGE SCALE GENOMIC DNA]</scope>
    <source>
        <strain evidence="1">SB41UT1</strain>
    </source>
</reference>
<protein>
    <submittedName>
        <fullName evidence="1">Uncharacterized protein</fullName>
    </submittedName>
</protein>
<dbReference type="EMBL" id="FWPT01000006">
    <property type="protein sequence ID" value="SMA48689.1"/>
    <property type="molecule type" value="Genomic_DNA"/>
</dbReference>
<keyword evidence="2" id="KW-1185">Reference proteome</keyword>
<accession>A0A1X7ANT5</accession>
<name>A0A1X7ANT5_9GAMM</name>
<sequence>MLRITQRVLLVFCCVLSFGVLAAGGLKQYKLPAGLSLPDGTEGKLLRPDIVSHFVGAWPDTPSHFFFLNLKDNAGGVARGVVYASTKKTINTQESDSATSNSASYITAANTKGYAALVHGDGNSFATLTDIQLYRPLSGKDTHDVSSIEIPPGKYTTLPLAISDDGEVIFGLRYDFSKEGHPATGEYVIWLNDGSETYHLYSGKMEPAQKSTTDYRLVGMDTLSDGRISVTLGGFDPKANPSEGPEETILLTQEKKGSGVFIQKPPERQGYTFASCPELSLNTTYHSFEFLRPTTSTTHDSEDEMMETSLSMISMVSTNNYVAVKPGLRFPDGLIPPDFVGRTLKMGKSSHSFDGGQAPIVTAPPEVIKGWPGTSFMHGIDPPYVMPFQKYMANELSIEEAKDWDEKRVASQFSTKDEDGYTTFYGINYGAKDGEYLFMVNDRQMDAMRREQRRKYFAFQQPTYQYSGDIKRQPLEEVEGTVFRQLNIGDKIDPSSLPIPARWFRPVLHVSGDTFVINRESHGVLQPILAQYDKSATPFQVPDDLGKCHILVTAYSISGDSDQGAGFVGLAFPIEEDEISDQAMQGEKKDIKVILWESPDKPKVIDTAEKFNDSVLVPQGLFYHGPTWYLTAALEISKKTGEERNGLAIWQDNYESPPFLYTKLDDEKEHIISGMDNLGSPIYVNTAKNDDGRTVYGLDVYEVVKDNHDHQSIMKLNKEDNGQGVMIGYANISNDDPTFLFITPNLSHQPAVYTRQHFNTSDRQFENKDQLFTQAFDSGKTPGLLLPNGDLTDTLDILGGASFIASQDGSYEPVGFVFSPLRQELQTVDEFIADIGIQEQLKGCKGVLITGITQLSGSYVVSGWAEDNGSDASIVFTAQVDMPKSASPEFDDTMSHEAVGVPSEIMDDWENPPPTYSEVVEPANTLSLKDVLEPAARVMSKSELLKQGLEDKDFRYIEHGLAVKLNERAWQGSDGRFVTTIDVNAQKDRAAPRAVIITPSSDYPGYAGNRVVLPVVGTMDGHMAITASADLRYILGVQFKRRDDHTLISSEYGLWQQDQNRQWIWEPVAGGHFPNDLQTNGKSVMMPDRYTSGDPYITLRPVTFQYDGQEHSLHGQDVKTMGLYGRFPEAYLVCGKNGSGCLPVPSQAVYGGKRPREIGGLQQLVTKAVHGIERYNYRSAQSEGYSEYVRMRLGRLSLKAESEQVMAVLPPVSHQTKGMAKGLPIVQSLPLKGLK</sequence>
<evidence type="ECO:0000313" key="2">
    <source>
        <dbReference type="Proteomes" id="UP000196573"/>
    </source>
</evidence>
<organism evidence="1 2">
    <name type="scientific">Parendozoicomonas haliclonae</name>
    <dbReference type="NCBI Taxonomy" id="1960125"/>
    <lineage>
        <taxon>Bacteria</taxon>
        <taxon>Pseudomonadati</taxon>
        <taxon>Pseudomonadota</taxon>
        <taxon>Gammaproteobacteria</taxon>
        <taxon>Oceanospirillales</taxon>
        <taxon>Endozoicomonadaceae</taxon>
        <taxon>Parendozoicomonas</taxon>
    </lineage>
</organism>
<evidence type="ECO:0000313" key="1">
    <source>
        <dbReference type="EMBL" id="SMA48689.1"/>
    </source>
</evidence>
<dbReference type="RefSeq" id="WP_087111011.1">
    <property type="nucleotide sequence ID" value="NZ_CBCSCN010000006.1"/>
</dbReference>
<dbReference type="AlphaFoldDB" id="A0A1X7ANT5"/>
<dbReference type="Proteomes" id="UP000196573">
    <property type="component" value="Unassembled WGS sequence"/>
</dbReference>
<gene>
    <name evidence="1" type="ORF">EHSB41UT_02849</name>
</gene>
<proteinExistence type="predicted"/>